<proteinExistence type="predicted"/>
<gene>
    <name evidence="1" type="ORF">EGW08_011567</name>
</gene>
<dbReference type="OrthoDB" id="6065705at2759"/>
<dbReference type="STRING" id="188477.A0A3S0ZJY9"/>
<dbReference type="Proteomes" id="UP000271974">
    <property type="component" value="Unassembled WGS sequence"/>
</dbReference>
<dbReference type="AlphaFoldDB" id="A0A3S0ZJY9"/>
<organism evidence="1 2">
    <name type="scientific">Elysia chlorotica</name>
    <name type="common">Eastern emerald elysia</name>
    <name type="synonym">Sea slug</name>
    <dbReference type="NCBI Taxonomy" id="188477"/>
    <lineage>
        <taxon>Eukaryota</taxon>
        <taxon>Metazoa</taxon>
        <taxon>Spiralia</taxon>
        <taxon>Lophotrochozoa</taxon>
        <taxon>Mollusca</taxon>
        <taxon>Gastropoda</taxon>
        <taxon>Heterobranchia</taxon>
        <taxon>Euthyneura</taxon>
        <taxon>Panpulmonata</taxon>
        <taxon>Sacoglossa</taxon>
        <taxon>Placobranchoidea</taxon>
        <taxon>Plakobranchidae</taxon>
        <taxon>Elysia</taxon>
    </lineage>
</organism>
<accession>A0A3S0ZJY9</accession>
<reference evidence="1 2" key="1">
    <citation type="submission" date="2019-01" db="EMBL/GenBank/DDBJ databases">
        <title>A draft genome assembly of the solar-powered sea slug Elysia chlorotica.</title>
        <authorList>
            <person name="Cai H."/>
            <person name="Li Q."/>
            <person name="Fang X."/>
            <person name="Li J."/>
            <person name="Curtis N.E."/>
            <person name="Altenburger A."/>
            <person name="Shibata T."/>
            <person name="Feng M."/>
            <person name="Maeda T."/>
            <person name="Schwartz J.A."/>
            <person name="Shigenobu S."/>
            <person name="Lundholm N."/>
            <person name="Nishiyama T."/>
            <person name="Yang H."/>
            <person name="Hasebe M."/>
            <person name="Li S."/>
            <person name="Pierce S.K."/>
            <person name="Wang J."/>
        </authorList>
    </citation>
    <scope>NUCLEOTIDE SEQUENCE [LARGE SCALE GENOMIC DNA]</scope>
    <source>
        <strain evidence="1">EC2010</strain>
        <tissue evidence="1">Whole organism of an adult</tissue>
    </source>
</reference>
<dbReference type="EMBL" id="RQTK01000379">
    <property type="protein sequence ID" value="RUS80663.1"/>
    <property type="molecule type" value="Genomic_DNA"/>
</dbReference>
<evidence type="ECO:0008006" key="3">
    <source>
        <dbReference type="Google" id="ProtNLM"/>
    </source>
</evidence>
<evidence type="ECO:0000313" key="1">
    <source>
        <dbReference type="EMBL" id="RUS80663.1"/>
    </source>
</evidence>
<sequence length="136" mass="14717">MGADCSLNTTSDPILTFLAPEICNTVTEPCTSVVVYGKNMIDTPSLNCYFYKLQSKLSDFKVTGPAETSPKVTYITSSQVVCDVPEAGNYLITVSNSGPPEYVISNNTDSSNWLLFIGTDRSCFTCDPAEGTCVQR</sequence>
<evidence type="ECO:0000313" key="2">
    <source>
        <dbReference type="Proteomes" id="UP000271974"/>
    </source>
</evidence>
<comment type="caution">
    <text evidence="1">The sequence shown here is derived from an EMBL/GenBank/DDBJ whole genome shotgun (WGS) entry which is preliminary data.</text>
</comment>
<keyword evidence="2" id="KW-1185">Reference proteome</keyword>
<feature type="non-terminal residue" evidence="1">
    <location>
        <position position="136"/>
    </location>
</feature>
<name>A0A3S0ZJY9_ELYCH</name>
<protein>
    <recommendedName>
        <fullName evidence="3">IPT/TIG domain-containing protein</fullName>
    </recommendedName>
</protein>